<dbReference type="AlphaFoldDB" id="A0A5J6WLA7"/>
<keyword evidence="2" id="KW-1185">Reference proteome</keyword>
<dbReference type="EMBL" id="CP044399">
    <property type="protein sequence ID" value="QFI37585.1"/>
    <property type="molecule type" value="Genomic_DNA"/>
</dbReference>
<dbReference type="Proteomes" id="UP000327424">
    <property type="component" value="Chromosome"/>
</dbReference>
<gene>
    <name evidence="1" type="ORF">FR932_06890</name>
</gene>
<protein>
    <submittedName>
        <fullName evidence="1">Uncharacterized protein</fullName>
    </submittedName>
</protein>
<organism evidence="1 2">
    <name type="scientific">Moritella marina ATCC 15381</name>
    <dbReference type="NCBI Taxonomy" id="1202962"/>
    <lineage>
        <taxon>Bacteria</taxon>
        <taxon>Pseudomonadati</taxon>
        <taxon>Pseudomonadota</taxon>
        <taxon>Gammaproteobacteria</taxon>
        <taxon>Alteromonadales</taxon>
        <taxon>Moritellaceae</taxon>
        <taxon>Moritella</taxon>
    </lineage>
</organism>
<dbReference type="RefSeq" id="WP_019440193.1">
    <property type="nucleotide sequence ID" value="NZ_ALOE01000006.1"/>
</dbReference>
<proteinExistence type="predicted"/>
<evidence type="ECO:0000313" key="1">
    <source>
        <dbReference type="EMBL" id="QFI37585.1"/>
    </source>
</evidence>
<dbReference type="KEGG" id="mmaa:FR932_06890"/>
<accession>A0A5J6WLA7</accession>
<evidence type="ECO:0000313" key="2">
    <source>
        <dbReference type="Proteomes" id="UP000327424"/>
    </source>
</evidence>
<dbReference type="OrthoDB" id="5896142at2"/>
<name>A0A5J6WLA7_MORMI</name>
<sequence length="75" mass="8347">MKFVAIKTCPNGGTIREPKTNEPQTVEIGDHDSKADAIENACYLLDCRQLFRGVLRSLKNAGGYIVLDMQEYAEV</sequence>
<reference evidence="1 2" key="1">
    <citation type="submission" date="2019-09" db="EMBL/GenBank/DDBJ databases">
        <title>Hybrid Assembly of the complete Genome of the Deep-Sea Bacterium Moritella marina from long Nanopore and Illumina reads.</title>
        <authorList>
            <person name="Magin S."/>
            <person name="Georgoulis A."/>
            <person name="Papadimitriou K."/>
            <person name="Iliakis G."/>
            <person name="Vorgias C.E."/>
        </authorList>
    </citation>
    <scope>NUCLEOTIDE SEQUENCE [LARGE SCALE GENOMIC DNA]</scope>
    <source>
        <strain evidence="1 2">MP-1</strain>
    </source>
</reference>